<dbReference type="GO" id="GO:0005829">
    <property type="term" value="C:cytosol"/>
    <property type="evidence" value="ECO:0007669"/>
    <property type="project" value="TreeGrafter"/>
</dbReference>
<gene>
    <name evidence="3" type="primary">ppnN</name>
    <name evidence="3" type="ORF">N508_000165</name>
</gene>
<dbReference type="InterPro" id="IPR005269">
    <property type="entry name" value="LOG"/>
</dbReference>
<reference evidence="3" key="1">
    <citation type="journal article" date="2014" name="Genome Announc.">
        <title>Draft genome sequences of the altered schaedler flora, a defined bacterial community from gnotobiotic mice.</title>
        <authorList>
            <person name="Wannemuehler M.J."/>
            <person name="Overstreet A.M."/>
            <person name="Ward D.V."/>
            <person name="Phillips G.J."/>
        </authorList>
    </citation>
    <scope>NUCLEOTIDE SEQUENCE</scope>
    <source>
        <strain evidence="3">ASF457</strain>
    </source>
</reference>
<dbReference type="Proteomes" id="UP000017429">
    <property type="component" value="Chromosome"/>
</dbReference>
<evidence type="ECO:0000256" key="2">
    <source>
        <dbReference type="RuleBase" id="RU363015"/>
    </source>
</evidence>
<proteinExistence type="inferred from homology"/>
<dbReference type="RefSeq" id="WP_023276180.1">
    <property type="nucleotide sequence ID" value="NZ_CP097562.1"/>
</dbReference>
<dbReference type="PANTHER" id="PTHR43393">
    <property type="entry name" value="CYTOKININ RIBOSIDE 5'-MONOPHOSPHATE PHOSPHORIBOHYDROLASE"/>
    <property type="match status" value="1"/>
</dbReference>
<evidence type="ECO:0000313" key="4">
    <source>
        <dbReference type="Proteomes" id="UP000017429"/>
    </source>
</evidence>
<keyword evidence="2" id="KW-0203">Cytokinin biosynthesis</keyword>
<dbReference type="PANTHER" id="PTHR43393:SF3">
    <property type="entry name" value="LYSINE DECARBOXYLASE-LIKE PROTEIN"/>
    <property type="match status" value="1"/>
</dbReference>
<keyword evidence="2 3" id="KW-0378">Hydrolase</keyword>
<comment type="similarity">
    <text evidence="2">Belongs to the LOG family.</text>
</comment>
<reference evidence="3" key="3">
    <citation type="submission" date="2022-06" db="EMBL/GenBank/DDBJ databases">
        <title>Resources to Facilitate Use of the Altered Schaedler Flora (ASF) Mouse Model to Study Microbiome Function.</title>
        <authorList>
            <person name="Proctor A."/>
            <person name="Parvinroo S."/>
            <person name="Richie T."/>
            <person name="Jia X."/>
            <person name="Lee S.T.M."/>
            <person name="Karp P.D."/>
            <person name="Paley S."/>
            <person name="Kostic A.D."/>
            <person name="Pierre J.F."/>
            <person name="Wannemuehler M.J."/>
            <person name="Phillips G.J."/>
        </authorList>
    </citation>
    <scope>NUCLEOTIDE SEQUENCE</scope>
    <source>
        <strain evidence="3">ASF457</strain>
    </source>
</reference>
<dbReference type="EC" id="3.2.2.n1" evidence="2"/>
<evidence type="ECO:0000313" key="3">
    <source>
        <dbReference type="EMBL" id="USF23110.1"/>
    </source>
</evidence>
<accession>V2RIA6</accession>
<dbReference type="InterPro" id="IPR031100">
    <property type="entry name" value="LOG_fam"/>
</dbReference>
<dbReference type="InterPro" id="IPR052341">
    <property type="entry name" value="LOG_family_nucleotidases"/>
</dbReference>
<dbReference type="GO" id="GO:0009691">
    <property type="term" value="P:cytokinin biosynthetic process"/>
    <property type="evidence" value="ECO:0007669"/>
    <property type="project" value="UniProtKB-UniRule"/>
</dbReference>
<protein>
    <recommendedName>
        <fullName evidence="2">Cytokinin riboside 5'-monophosphate phosphoribohydrolase</fullName>
        <ecNumber evidence="2">3.2.2.n1</ecNumber>
    </recommendedName>
</protein>
<dbReference type="Gene3D" id="3.40.50.450">
    <property type="match status" value="1"/>
</dbReference>
<reference evidence="3" key="2">
    <citation type="submission" date="2022-05" db="EMBL/GenBank/DDBJ databases">
        <authorList>
            <person name="Proctor A.L."/>
            <person name="Phillips G.J."/>
            <person name="Wannemuehler M.J."/>
        </authorList>
    </citation>
    <scope>NUCLEOTIDE SEQUENCE</scope>
    <source>
        <strain evidence="3">ASF457</strain>
    </source>
</reference>
<dbReference type="EMBL" id="CP097562">
    <property type="protein sequence ID" value="USF23110.1"/>
    <property type="molecule type" value="Genomic_DNA"/>
</dbReference>
<keyword evidence="4" id="KW-1185">Reference proteome</keyword>
<organism evidence="3 4">
    <name type="scientific">Mucispirillum schaedleri ASF457</name>
    <dbReference type="NCBI Taxonomy" id="1379858"/>
    <lineage>
        <taxon>Bacteria</taxon>
        <taxon>Pseudomonadati</taxon>
        <taxon>Deferribacterota</taxon>
        <taxon>Deferribacteres</taxon>
        <taxon>Deferribacterales</taxon>
        <taxon>Mucispirillaceae</taxon>
        <taxon>Mucispirillum</taxon>
    </lineage>
</organism>
<dbReference type="Pfam" id="PF03641">
    <property type="entry name" value="Lysine_decarbox"/>
    <property type="match status" value="1"/>
</dbReference>
<name>V2RIA6_9BACT</name>
<keyword evidence="3" id="KW-0326">Glycosidase</keyword>
<comment type="catalytic activity">
    <reaction evidence="1">
        <text>AMP + H2O = D-ribose 5-phosphate + adenine</text>
        <dbReference type="Rhea" id="RHEA:20129"/>
        <dbReference type="ChEBI" id="CHEBI:15377"/>
        <dbReference type="ChEBI" id="CHEBI:16708"/>
        <dbReference type="ChEBI" id="CHEBI:78346"/>
        <dbReference type="ChEBI" id="CHEBI:456215"/>
        <dbReference type="EC" id="3.2.2.4"/>
    </reaction>
</comment>
<dbReference type="NCBIfam" id="TIGR00730">
    <property type="entry name" value="Rossman fold protein, TIGR00730 family"/>
    <property type="match status" value="1"/>
</dbReference>
<dbReference type="KEGG" id="msch:N508_000165"/>
<sequence>MYSDDVVYKTPENFDIISYMDIVADELKSGISLFKSKNEKIVAVFGSARTKSNDKEYLIAEETGKKLVENGFSVITGGGPGIMEAALKGALLNHGDTYGVNVVLPHEQESNKYIKNGYVCKHLFTRKVLLTRNVCGYIVLPGGFGTLDELFDVLTLMNTKIQNQLPLVLLGIDFWSGLIEWMKDKLLSKHYIREDELECISLTDSVDEAVNIIKG</sequence>
<dbReference type="SUPFAM" id="SSF102405">
    <property type="entry name" value="MCP/YpsA-like"/>
    <property type="match status" value="1"/>
</dbReference>
<dbReference type="OrthoDB" id="9801098at2"/>
<dbReference type="GO" id="GO:0008714">
    <property type="term" value="F:AMP nucleosidase activity"/>
    <property type="evidence" value="ECO:0007669"/>
    <property type="project" value="UniProtKB-EC"/>
</dbReference>
<evidence type="ECO:0000256" key="1">
    <source>
        <dbReference type="ARBA" id="ARBA00000274"/>
    </source>
</evidence>
<dbReference type="eggNOG" id="COG1611">
    <property type="taxonomic scope" value="Bacteria"/>
</dbReference>
<dbReference type="AlphaFoldDB" id="V2RIA6"/>